<dbReference type="SUPFAM" id="SSF63817">
    <property type="entry name" value="Sortase"/>
    <property type="match status" value="1"/>
</dbReference>
<dbReference type="NCBIfam" id="NF033748">
    <property type="entry name" value="class_F_sortase"/>
    <property type="match status" value="1"/>
</dbReference>
<dbReference type="InterPro" id="IPR042001">
    <property type="entry name" value="Sortase_F"/>
</dbReference>
<dbReference type="InterPro" id="IPR023365">
    <property type="entry name" value="Sortase_dom-sf"/>
</dbReference>
<evidence type="ECO:0000313" key="2">
    <source>
        <dbReference type="EMBL" id="GAA2241928.1"/>
    </source>
</evidence>
<dbReference type="Pfam" id="PF04203">
    <property type="entry name" value="Sortase"/>
    <property type="match status" value="1"/>
</dbReference>
<evidence type="ECO:0000313" key="3">
    <source>
        <dbReference type="Proteomes" id="UP001500305"/>
    </source>
</evidence>
<dbReference type="InterPro" id="IPR005754">
    <property type="entry name" value="Sortase"/>
</dbReference>
<keyword evidence="1" id="KW-0378">Hydrolase</keyword>
<name>A0ABP5QQS2_9ACTN</name>
<keyword evidence="3" id="KW-1185">Reference proteome</keyword>
<reference evidence="3" key="1">
    <citation type="journal article" date="2019" name="Int. J. Syst. Evol. Microbiol.">
        <title>The Global Catalogue of Microorganisms (GCM) 10K type strain sequencing project: providing services to taxonomists for standard genome sequencing and annotation.</title>
        <authorList>
            <consortium name="The Broad Institute Genomics Platform"/>
            <consortium name="The Broad Institute Genome Sequencing Center for Infectious Disease"/>
            <person name="Wu L."/>
            <person name="Ma J."/>
        </authorList>
    </citation>
    <scope>NUCLEOTIDE SEQUENCE [LARGE SCALE GENOMIC DNA]</scope>
    <source>
        <strain evidence="3">JCM 7356</strain>
    </source>
</reference>
<gene>
    <name evidence="2" type="ORF">GCM10010430_24390</name>
</gene>
<dbReference type="RefSeq" id="WP_344636323.1">
    <property type="nucleotide sequence ID" value="NZ_BAAATR010000008.1"/>
</dbReference>
<comment type="caution">
    <text evidence="2">The sequence shown here is derived from an EMBL/GenBank/DDBJ whole genome shotgun (WGS) entry which is preliminary data.</text>
</comment>
<dbReference type="EMBL" id="BAAATR010000008">
    <property type="protein sequence ID" value="GAA2241928.1"/>
    <property type="molecule type" value="Genomic_DNA"/>
</dbReference>
<organism evidence="2 3">
    <name type="scientific">Kitasatospora cystarginea</name>
    <dbReference type="NCBI Taxonomy" id="58350"/>
    <lineage>
        <taxon>Bacteria</taxon>
        <taxon>Bacillati</taxon>
        <taxon>Actinomycetota</taxon>
        <taxon>Actinomycetes</taxon>
        <taxon>Kitasatosporales</taxon>
        <taxon>Streptomycetaceae</taxon>
        <taxon>Kitasatospora</taxon>
    </lineage>
</organism>
<proteinExistence type="predicted"/>
<accession>A0ABP5QQS2</accession>
<dbReference type="CDD" id="cd05829">
    <property type="entry name" value="Sortase_F"/>
    <property type="match status" value="1"/>
</dbReference>
<dbReference type="Gene3D" id="2.40.260.10">
    <property type="entry name" value="Sortase"/>
    <property type="match status" value="1"/>
</dbReference>
<evidence type="ECO:0000256" key="1">
    <source>
        <dbReference type="ARBA" id="ARBA00022801"/>
    </source>
</evidence>
<dbReference type="Proteomes" id="UP001500305">
    <property type="component" value="Unassembled WGS sequence"/>
</dbReference>
<sequence length="210" mass="21706">MGAQPGKSPWPGTLATSAVLVLGAWMIHGGNGLHLPPLPGLSQGFGSATSPAMLVPPRPRAVPTRVRIPSIGVDAPVTSLGLDAAGRLQAPPAGESNLTGWYRDGVTPGQRGTAIVAGHVDTSRGPAVFYNLGTLHRGDQVEITGADRGTAFFLVDAVEVYPKDDFPDEKVYGPAQDSQLRLITCGGGFTAGTGYDANVVVFAHLVRSLS</sequence>
<protein>
    <submittedName>
        <fullName evidence="2">Class F sortase</fullName>
    </submittedName>
</protein>